<dbReference type="Gene3D" id="3.30.560.10">
    <property type="entry name" value="Glucose Oxidase, domain 3"/>
    <property type="match status" value="1"/>
</dbReference>
<evidence type="ECO:0000259" key="7">
    <source>
        <dbReference type="PROSITE" id="PS00623"/>
    </source>
</evidence>
<dbReference type="AlphaFoldDB" id="A0A2T5HV00"/>
<dbReference type="SUPFAM" id="SSF51905">
    <property type="entry name" value="FAD/NAD(P)-binding domain"/>
    <property type="match status" value="1"/>
</dbReference>
<dbReference type="PANTHER" id="PTHR11552:SF147">
    <property type="entry name" value="CHOLINE DEHYDROGENASE, MITOCHONDRIAL"/>
    <property type="match status" value="1"/>
</dbReference>
<evidence type="ECO:0000256" key="6">
    <source>
        <dbReference type="RuleBase" id="RU003968"/>
    </source>
</evidence>
<dbReference type="GO" id="GO:0050660">
    <property type="term" value="F:flavin adenine dinucleotide binding"/>
    <property type="evidence" value="ECO:0007669"/>
    <property type="project" value="InterPro"/>
</dbReference>
<evidence type="ECO:0000256" key="3">
    <source>
        <dbReference type="ARBA" id="ARBA00022630"/>
    </source>
</evidence>
<evidence type="ECO:0000313" key="9">
    <source>
        <dbReference type="Proteomes" id="UP000244077"/>
    </source>
</evidence>
<dbReference type="Pfam" id="PF00732">
    <property type="entry name" value="GMC_oxred_N"/>
    <property type="match status" value="1"/>
</dbReference>
<name>A0A2T5HV00_9RHOB</name>
<evidence type="ECO:0000256" key="5">
    <source>
        <dbReference type="PIRSR" id="PIRSR000137-2"/>
    </source>
</evidence>
<feature type="binding site" evidence="5">
    <location>
        <position position="218"/>
    </location>
    <ligand>
        <name>FAD</name>
        <dbReference type="ChEBI" id="CHEBI:57692"/>
    </ligand>
</feature>
<accession>A0A2T5HV00</accession>
<comment type="caution">
    <text evidence="8">The sequence shown here is derived from an EMBL/GenBank/DDBJ whole genome shotgun (WGS) entry which is preliminary data.</text>
</comment>
<keyword evidence="9" id="KW-1185">Reference proteome</keyword>
<evidence type="ECO:0000256" key="1">
    <source>
        <dbReference type="ARBA" id="ARBA00001974"/>
    </source>
</evidence>
<gene>
    <name evidence="8" type="ORF">C8N42_102228</name>
</gene>
<protein>
    <submittedName>
        <fullName evidence="8">Choline dehydrogenase-like flavoprotein</fullName>
    </submittedName>
</protein>
<keyword evidence="3 6" id="KW-0285">Flavoprotein</keyword>
<dbReference type="Proteomes" id="UP000244077">
    <property type="component" value="Unassembled WGS sequence"/>
</dbReference>
<evidence type="ECO:0000256" key="4">
    <source>
        <dbReference type="ARBA" id="ARBA00022827"/>
    </source>
</evidence>
<evidence type="ECO:0000256" key="2">
    <source>
        <dbReference type="ARBA" id="ARBA00010790"/>
    </source>
</evidence>
<dbReference type="EMBL" id="QAOH01000002">
    <property type="protein sequence ID" value="PTQ75308.1"/>
    <property type="molecule type" value="Genomic_DNA"/>
</dbReference>
<keyword evidence="4 5" id="KW-0274">FAD</keyword>
<feature type="binding site" evidence="5">
    <location>
        <begin position="90"/>
        <end position="93"/>
    </location>
    <ligand>
        <name>FAD</name>
        <dbReference type="ChEBI" id="CHEBI:57692"/>
    </ligand>
</feature>
<dbReference type="SUPFAM" id="SSF54373">
    <property type="entry name" value="FAD-linked reductases, C-terminal domain"/>
    <property type="match status" value="1"/>
</dbReference>
<dbReference type="Gene3D" id="3.50.50.60">
    <property type="entry name" value="FAD/NAD(P)-binding domain"/>
    <property type="match status" value="1"/>
</dbReference>
<reference evidence="8 9" key="1">
    <citation type="submission" date="2018-04" db="EMBL/GenBank/DDBJ databases">
        <title>Genomic Encyclopedia of Archaeal and Bacterial Type Strains, Phase II (KMG-II): from individual species to whole genera.</title>
        <authorList>
            <person name="Goeker M."/>
        </authorList>
    </citation>
    <scope>NUCLEOTIDE SEQUENCE [LARGE SCALE GENOMIC DNA]</scope>
    <source>
        <strain evidence="8 9">DSM 100434</strain>
    </source>
</reference>
<dbReference type="InterPro" id="IPR000172">
    <property type="entry name" value="GMC_OxRdtase_N"/>
</dbReference>
<evidence type="ECO:0000313" key="8">
    <source>
        <dbReference type="EMBL" id="PTQ75308.1"/>
    </source>
</evidence>
<dbReference type="InterPro" id="IPR007867">
    <property type="entry name" value="GMC_OxRtase_C"/>
</dbReference>
<comment type="cofactor">
    <cofactor evidence="1 5">
        <name>FAD</name>
        <dbReference type="ChEBI" id="CHEBI:57692"/>
    </cofactor>
</comment>
<dbReference type="InterPro" id="IPR036188">
    <property type="entry name" value="FAD/NAD-bd_sf"/>
</dbReference>
<dbReference type="Pfam" id="PF05199">
    <property type="entry name" value="GMC_oxred_C"/>
    <property type="match status" value="1"/>
</dbReference>
<dbReference type="PIRSF" id="PIRSF000137">
    <property type="entry name" value="Alcohol_oxidase"/>
    <property type="match status" value="1"/>
</dbReference>
<dbReference type="PROSITE" id="PS00623">
    <property type="entry name" value="GMC_OXRED_1"/>
    <property type="match status" value="1"/>
</dbReference>
<dbReference type="GO" id="GO:0016614">
    <property type="term" value="F:oxidoreductase activity, acting on CH-OH group of donors"/>
    <property type="evidence" value="ECO:0007669"/>
    <property type="project" value="InterPro"/>
</dbReference>
<feature type="domain" description="Glucose-methanol-choline oxidoreductase N-terminal" evidence="7">
    <location>
        <begin position="80"/>
        <end position="103"/>
    </location>
</feature>
<dbReference type="PANTHER" id="PTHR11552">
    <property type="entry name" value="GLUCOSE-METHANOL-CHOLINE GMC OXIDOREDUCTASE"/>
    <property type="match status" value="1"/>
</dbReference>
<comment type="similarity">
    <text evidence="2 6">Belongs to the GMC oxidoreductase family.</text>
</comment>
<proteinExistence type="inferred from homology"/>
<organism evidence="8 9">
    <name type="scientific">Celeribacter persicus</name>
    <dbReference type="NCBI Taxonomy" id="1651082"/>
    <lineage>
        <taxon>Bacteria</taxon>
        <taxon>Pseudomonadati</taxon>
        <taxon>Pseudomonadota</taxon>
        <taxon>Alphaproteobacteria</taxon>
        <taxon>Rhodobacterales</taxon>
        <taxon>Roseobacteraceae</taxon>
        <taxon>Celeribacter</taxon>
    </lineage>
</organism>
<dbReference type="PROSITE" id="PS51257">
    <property type="entry name" value="PROKAR_LIPOPROTEIN"/>
    <property type="match status" value="1"/>
</dbReference>
<dbReference type="RefSeq" id="WP_170109192.1">
    <property type="nucleotide sequence ID" value="NZ_QAOH01000002.1"/>
</dbReference>
<dbReference type="InterPro" id="IPR012132">
    <property type="entry name" value="GMC_OxRdtase"/>
</dbReference>
<sequence>MKDFDYIVIGAGSAGCVVASRLSEDPETSVLIIEAGRHNDSIFVRWPAGFAKLQSDKHRWEWMTEPQGAADGRSVPMAQGKMVGGGSAVNGMVYIRGNRRDYDAWAEAGNDLWSWDHVLPFFKACEDNERLVDAFHSAGGPLGVSDQISPSPLSRLFVRAAQEAGLRYNTDFNGETQSGAGLYQVTQRNAERCSSAHAYLYPAMAGRRNLTLRTETLVKRVIFEGTRAIGVEIVTDQGVERILAKKEVVLSAGAINTAKLLMLSGVGDRAELASDGVEPVHHLPGVGKNLHDHVDAYVCVKIKEPISYTGHDKGLHMAVHGLEYMMFKTGPATSNACEGGAFYSSEGNEDWPDVQLHFMPVALDSHQGIEGHAVTVLCSYVRPKSRGEVRLASTDPKDAPKVDPNFFSHPDDIAHNVAAIELGRAIMNAPSFADLHDGEVFPGPEAQGFDAVARYVKDMAKTDYHPVGTCKMGTDEMAVVDQHLRVRGLDGLRVVDCSVMPSIVSGNTNAPAMMIGERGAAAIRYGDPDRLPKPERPGL</sequence>